<organism evidence="1 2">
    <name type="scientific">Violaceomyces palustris</name>
    <dbReference type="NCBI Taxonomy" id="1673888"/>
    <lineage>
        <taxon>Eukaryota</taxon>
        <taxon>Fungi</taxon>
        <taxon>Dikarya</taxon>
        <taxon>Basidiomycota</taxon>
        <taxon>Ustilaginomycotina</taxon>
        <taxon>Ustilaginomycetes</taxon>
        <taxon>Violaceomycetales</taxon>
        <taxon>Violaceomycetaceae</taxon>
        <taxon>Violaceomyces</taxon>
    </lineage>
</organism>
<accession>A0ACD0P1H0</accession>
<protein>
    <submittedName>
        <fullName evidence="1">Uncharacterized protein</fullName>
    </submittedName>
</protein>
<proteinExistence type="predicted"/>
<evidence type="ECO:0000313" key="2">
    <source>
        <dbReference type="Proteomes" id="UP000245626"/>
    </source>
</evidence>
<name>A0ACD0P1H0_9BASI</name>
<gene>
    <name evidence="1" type="ORF">IE53DRAFT_385681</name>
</gene>
<sequence>MVKDYSSQLNYDFPWSSCVRAYFLRYPNPSASHVLSVDVLDRRIEYRNVVPTSTSSSPSPPPSSSSSSSSFASSVISNSYPPSSTRSGDPLPTTPPQSQVAVLCTTRLILKRGTLPSWAPQGLIKNAESWVLEESEVELDPHFPSSSAASSSYHGQLDAPPELAMSDGRNMRVWTRNLDHTTVLAVTEGLRFREKIQDPKKSAESLVSAPVGVEKGKGKSARPILGQPVPLVGTEFKSEVKGSSGKRKAPSDPASLDPGIRNWCATINTGQVESGVGFGLLRRRIENFGMTRFIAHRDTSNQGLLWTLSHLDPSLLPSLHLTPYRSDKTLSGKARLLAALRPPFLDGYPLSPLQRLSKWFYSTTGRTPPSEMLATESGENEGKPGEEDWKSDIKIREERWKRFKQNLSSPFALLTSFRTRLKGEKDGGNGWD</sequence>
<reference evidence="1 2" key="1">
    <citation type="journal article" date="2018" name="Mol. Biol. Evol.">
        <title>Broad Genomic Sampling Reveals a Smut Pathogenic Ancestry of the Fungal Clade Ustilaginomycotina.</title>
        <authorList>
            <person name="Kijpornyongpan T."/>
            <person name="Mondo S.J."/>
            <person name="Barry K."/>
            <person name="Sandor L."/>
            <person name="Lee J."/>
            <person name="Lipzen A."/>
            <person name="Pangilinan J."/>
            <person name="LaButti K."/>
            <person name="Hainaut M."/>
            <person name="Henrissat B."/>
            <person name="Grigoriev I.V."/>
            <person name="Spatafora J.W."/>
            <person name="Aime M.C."/>
        </authorList>
    </citation>
    <scope>NUCLEOTIDE SEQUENCE [LARGE SCALE GENOMIC DNA]</scope>
    <source>
        <strain evidence="1 2">SA 807</strain>
    </source>
</reference>
<dbReference type="EMBL" id="KZ819807">
    <property type="protein sequence ID" value="PWN51935.1"/>
    <property type="molecule type" value="Genomic_DNA"/>
</dbReference>
<evidence type="ECO:0000313" key="1">
    <source>
        <dbReference type="EMBL" id="PWN51935.1"/>
    </source>
</evidence>
<dbReference type="Proteomes" id="UP000245626">
    <property type="component" value="Unassembled WGS sequence"/>
</dbReference>
<keyword evidence="2" id="KW-1185">Reference proteome</keyword>